<dbReference type="Gramene" id="AET6Gv20926000.6">
    <property type="protein sequence ID" value="AET6Gv20926000.6"/>
    <property type="gene ID" value="AET6Gv20926000"/>
</dbReference>
<organism evidence="4 5">
    <name type="scientific">Aegilops tauschii subsp. strangulata</name>
    <name type="common">Goatgrass</name>
    <dbReference type="NCBI Taxonomy" id="200361"/>
    <lineage>
        <taxon>Eukaryota</taxon>
        <taxon>Viridiplantae</taxon>
        <taxon>Streptophyta</taxon>
        <taxon>Embryophyta</taxon>
        <taxon>Tracheophyta</taxon>
        <taxon>Spermatophyta</taxon>
        <taxon>Magnoliopsida</taxon>
        <taxon>Liliopsida</taxon>
        <taxon>Poales</taxon>
        <taxon>Poaceae</taxon>
        <taxon>BOP clade</taxon>
        <taxon>Pooideae</taxon>
        <taxon>Triticodae</taxon>
        <taxon>Triticeae</taxon>
        <taxon>Triticinae</taxon>
        <taxon>Aegilops</taxon>
    </lineage>
</organism>
<dbReference type="Proteomes" id="UP000015105">
    <property type="component" value="Chromosome 6D"/>
</dbReference>
<keyword evidence="1" id="KW-1015">Disulfide bond</keyword>
<dbReference type="PANTHER" id="PTHR33491">
    <property type="entry name" value="OSJNBA0016N04.9 PROTEIN"/>
    <property type="match status" value="1"/>
</dbReference>
<dbReference type="SMART" id="SM00179">
    <property type="entry name" value="EGF_CA"/>
    <property type="match status" value="1"/>
</dbReference>
<evidence type="ECO:0000259" key="2">
    <source>
        <dbReference type="SMART" id="SM00179"/>
    </source>
</evidence>
<evidence type="ECO:0000313" key="4">
    <source>
        <dbReference type="EnsemblPlants" id="AET6Gv20926000.6"/>
    </source>
</evidence>
<sequence length="214" mass="23327">AVPVILDWAVRNVGNCSAAKRNTTDYACQSALSDCVDSKNGIGYHCNCSKGYEGNPYLQDGCKGIHYCPVFLFHFLLLHLMTCFAKMEDINECKHKEEQSCYGVCANTLGSHTCQCPPGTRGDATTKTGCRPKDNFTLALKVVTGKQIIWQMCCSCNFTVVPAIVLRKANDKLIMLCRIQESASECSCLCSCASGSTWGSRRGSLSEQSKCSLS</sequence>
<protein>
    <recommendedName>
        <fullName evidence="6">EGF-like domain-containing protein</fullName>
    </recommendedName>
</protein>
<keyword evidence="5" id="KW-1185">Reference proteome</keyword>
<name>A0A453PZS2_AEGTS</name>
<dbReference type="CDD" id="cd00054">
    <property type="entry name" value="EGF_CA"/>
    <property type="match status" value="1"/>
</dbReference>
<dbReference type="SMART" id="SM00181">
    <property type="entry name" value="EGF"/>
    <property type="match status" value="2"/>
</dbReference>
<proteinExistence type="predicted"/>
<dbReference type="Gene3D" id="2.10.25.10">
    <property type="entry name" value="Laminin"/>
    <property type="match status" value="1"/>
</dbReference>
<reference evidence="4" key="4">
    <citation type="submission" date="2019-03" db="UniProtKB">
        <authorList>
            <consortium name="EnsemblPlants"/>
        </authorList>
    </citation>
    <scope>IDENTIFICATION</scope>
</reference>
<evidence type="ECO:0000313" key="5">
    <source>
        <dbReference type="Proteomes" id="UP000015105"/>
    </source>
</evidence>
<reference evidence="5" key="2">
    <citation type="journal article" date="2017" name="Nat. Plants">
        <title>The Aegilops tauschii genome reveals multiple impacts of transposons.</title>
        <authorList>
            <person name="Zhao G."/>
            <person name="Zou C."/>
            <person name="Li K."/>
            <person name="Wang K."/>
            <person name="Li T."/>
            <person name="Gao L."/>
            <person name="Zhang X."/>
            <person name="Wang H."/>
            <person name="Yang Z."/>
            <person name="Liu X."/>
            <person name="Jiang W."/>
            <person name="Mao L."/>
            <person name="Kong X."/>
            <person name="Jiao Y."/>
            <person name="Jia J."/>
        </authorList>
    </citation>
    <scope>NUCLEOTIDE SEQUENCE [LARGE SCALE GENOMIC DNA]</scope>
    <source>
        <strain evidence="5">cv. AL8/78</strain>
    </source>
</reference>
<feature type="domain" description="EGF-like" evidence="3">
    <location>
        <begin position="15"/>
        <end position="63"/>
    </location>
</feature>
<dbReference type="InterPro" id="IPR000742">
    <property type="entry name" value="EGF"/>
</dbReference>
<dbReference type="FunFam" id="2.10.25.10:FF:000355">
    <property type="entry name" value="Wall-associated receptor kinase 3"/>
    <property type="match status" value="1"/>
</dbReference>
<evidence type="ECO:0000256" key="1">
    <source>
        <dbReference type="ARBA" id="ARBA00023157"/>
    </source>
</evidence>
<feature type="domain" description="EGF-like" evidence="3">
    <location>
        <begin position="92"/>
        <end position="131"/>
    </location>
</feature>
<dbReference type="InterPro" id="IPR001881">
    <property type="entry name" value="EGF-like_Ca-bd_dom"/>
</dbReference>
<reference evidence="5" key="1">
    <citation type="journal article" date="2014" name="Science">
        <title>Ancient hybridizations among the ancestral genomes of bread wheat.</title>
        <authorList>
            <consortium name="International Wheat Genome Sequencing Consortium,"/>
            <person name="Marcussen T."/>
            <person name="Sandve S.R."/>
            <person name="Heier L."/>
            <person name="Spannagl M."/>
            <person name="Pfeifer M."/>
            <person name="Jakobsen K.S."/>
            <person name="Wulff B.B."/>
            <person name="Steuernagel B."/>
            <person name="Mayer K.F."/>
            <person name="Olsen O.A."/>
        </authorList>
    </citation>
    <scope>NUCLEOTIDE SEQUENCE [LARGE SCALE GENOMIC DNA]</scope>
    <source>
        <strain evidence="5">cv. AL8/78</strain>
    </source>
</reference>
<evidence type="ECO:0008006" key="6">
    <source>
        <dbReference type="Google" id="ProtNLM"/>
    </source>
</evidence>
<feature type="domain" description="EGF-like calcium-binding" evidence="2">
    <location>
        <begin position="89"/>
        <end position="131"/>
    </location>
</feature>
<reference evidence="4" key="3">
    <citation type="journal article" date="2017" name="Nature">
        <title>Genome sequence of the progenitor of the wheat D genome Aegilops tauschii.</title>
        <authorList>
            <person name="Luo M.C."/>
            <person name="Gu Y.Q."/>
            <person name="Puiu D."/>
            <person name="Wang H."/>
            <person name="Twardziok S.O."/>
            <person name="Deal K.R."/>
            <person name="Huo N."/>
            <person name="Zhu T."/>
            <person name="Wang L."/>
            <person name="Wang Y."/>
            <person name="McGuire P.E."/>
            <person name="Liu S."/>
            <person name="Long H."/>
            <person name="Ramasamy R.K."/>
            <person name="Rodriguez J.C."/>
            <person name="Van S.L."/>
            <person name="Yuan L."/>
            <person name="Wang Z."/>
            <person name="Xia Z."/>
            <person name="Xiao L."/>
            <person name="Anderson O.D."/>
            <person name="Ouyang S."/>
            <person name="Liang Y."/>
            <person name="Zimin A.V."/>
            <person name="Pertea G."/>
            <person name="Qi P."/>
            <person name="Bennetzen J.L."/>
            <person name="Dai X."/>
            <person name="Dawson M.W."/>
            <person name="Muller H.G."/>
            <person name="Kugler K."/>
            <person name="Rivarola-Duarte L."/>
            <person name="Spannagl M."/>
            <person name="Mayer K.F.X."/>
            <person name="Lu F.H."/>
            <person name="Bevan M.W."/>
            <person name="Leroy P."/>
            <person name="Li P."/>
            <person name="You F.M."/>
            <person name="Sun Q."/>
            <person name="Liu Z."/>
            <person name="Lyons E."/>
            <person name="Wicker T."/>
            <person name="Salzberg S.L."/>
            <person name="Devos K.M."/>
            <person name="Dvorak J."/>
        </authorList>
    </citation>
    <scope>NUCLEOTIDE SEQUENCE [LARGE SCALE GENOMIC DNA]</scope>
    <source>
        <strain evidence="4">cv. AL8/78</strain>
    </source>
</reference>
<dbReference type="AlphaFoldDB" id="A0A453PZS2"/>
<dbReference type="GO" id="GO:0005509">
    <property type="term" value="F:calcium ion binding"/>
    <property type="evidence" value="ECO:0007669"/>
    <property type="project" value="InterPro"/>
</dbReference>
<dbReference type="EnsemblPlants" id="AET6Gv20926000.6">
    <property type="protein sequence ID" value="AET6Gv20926000.6"/>
    <property type="gene ID" value="AET6Gv20926000"/>
</dbReference>
<reference evidence="4" key="5">
    <citation type="journal article" date="2021" name="G3 (Bethesda)">
        <title>Aegilops tauschii genome assembly Aet v5.0 features greater sequence contiguity and improved annotation.</title>
        <authorList>
            <person name="Wang L."/>
            <person name="Zhu T."/>
            <person name="Rodriguez J.C."/>
            <person name="Deal K.R."/>
            <person name="Dubcovsky J."/>
            <person name="McGuire P.E."/>
            <person name="Lux T."/>
            <person name="Spannagl M."/>
            <person name="Mayer K.F.X."/>
            <person name="Baldrich P."/>
            <person name="Meyers B.C."/>
            <person name="Huo N."/>
            <person name="Gu Y.Q."/>
            <person name="Zhou H."/>
            <person name="Devos K.M."/>
            <person name="Bennetzen J.L."/>
            <person name="Unver T."/>
            <person name="Budak H."/>
            <person name="Gulick P.J."/>
            <person name="Galiba G."/>
            <person name="Kalapos B."/>
            <person name="Nelson D.R."/>
            <person name="Li P."/>
            <person name="You F.M."/>
            <person name="Luo M.C."/>
            <person name="Dvorak J."/>
        </authorList>
    </citation>
    <scope>NUCLEOTIDE SEQUENCE [LARGE SCALE GENOMIC DNA]</scope>
    <source>
        <strain evidence="4">cv. AL8/78</strain>
    </source>
</reference>
<evidence type="ECO:0000259" key="3">
    <source>
        <dbReference type="SMART" id="SM00181"/>
    </source>
</evidence>
<accession>A0A453PZS2</accession>
<dbReference type="SUPFAM" id="SSF57196">
    <property type="entry name" value="EGF/Laminin"/>
    <property type="match status" value="1"/>
</dbReference>